<evidence type="ECO:0000313" key="2">
    <source>
        <dbReference type="EMBL" id="GFP40397.1"/>
    </source>
</evidence>
<protein>
    <submittedName>
        <fullName evidence="2">Uncharacterized protein</fullName>
    </submittedName>
</protein>
<dbReference type="EMBL" id="BLSD01000233">
    <property type="protein sequence ID" value="GFP40397.1"/>
    <property type="molecule type" value="Genomic_DNA"/>
</dbReference>
<dbReference type="AlphaFoldDB" id="A0A6V8Q728"/>
<proteinExistence type="predicted"/>
<dbReference type="Proteomes" id="UP000569018">
    <property type="component" value="Unassembled WGS sequence"/>
</dbReference>
<feature type="non-terminal residue" evidence="2">
    <location>
        <position position="1"/>
    </location>
</feature>
<gene>
    <name evidence="2" type="ORF">HKBW3S47_02093</name>
</gene>
<comment type="caution">
    <text evidence="2">The sequence shown here is derived from an EMBL/GenBank/DDBJ whole genome shotgun (WGS) entry which is preliminary data.</text>
</comment>
<reference evidence="2 3" key="1">
    <citation type="journal article" date="2020" name="Front. Microbiol.">
        <title>Single-cell genomics of novel Actinobacteria with the Wood-Ljungdahl pathway discovered in a serpentinizing system.</title>
        <authorList>
            <person name="Merino N."/>
            <person name="Kawai M."/>
            <person name="Boyd E.S."/>
            <person name="Colman D.R."/>
            <person name="McGlynn S.E."/>
            <person name="Nealson K.H."/>
            <person name="Kurokawa K."/>
            <person name="Hongoh Y."/>
        </authorList>
    </citation>
    <scope>NUCLEOTIDE SEQUENCE [LARGE SCALE GENOMIC DNA]</scope>
    <source>
        <strain evidence="2 3">S47</strain>
    </source>
</reference>
<keyword evidence="1" id="KW-0472">Membrane</keyword>
<evidence type="ECO:0000256" key="1">
    <source>
        <dbReference type="SAM" id="Phobius"/>
    </source>
</evidence>
<name>A0A6V8Q728_9ACTN</name>
<evidence type="ECO:0000313" key="3">
    <source>
        <dbReference type="Proteomes" id="UP000569018"/>
    </source>
</evidence>
<feature type="transmembrane region" description="Helical" evidence="1">
    <location>
        <begin position="6"/>
        <end position="22"/>
    </location>
</feature>
<keyword evidence="1" id="KW-0812">Transmembrane</keyword>
<keyword evidence="1" id="KW-1133">Transmembrane helix</keyword>
<organism evidence="2 3">
    <name type="scientific">Candidatus Hakubella thermalkaliphila</name>
    <dbReference type="NCBI Taxonomy" id="2754717"/>
    <lineage>
        <taxon>Bacteria</taxon>
        <taxon>Bacillati</taxon>
        <taxon>Actinomycetota</taxon>
        <taxon>Actinomycetota incertae sedis</taxon>
        <taxon>Candidatus Hakubellales</taxon>
        <taxon>Candidatus Hakubellaceae</taxon>
        <taxon>Candidatus Hakubella</taxon>
    </lineage>
</organism>
<sequence>SAFGPVTVMIGLVICMIIGLTMREVET</sequence>
<accession>A0A6V8Q728</accession>